<evidence type="ECO:0000313" key="2">
    <source>
        <dbReference type="Proteomes" id="UP000280271"/>
    </source>
</evidence>
<protein>
    <submittedName>
        <fullName evidence="1">Polymer-forming cytoskeletal protein</fullName>
    </submittedName>
</protein>
<keyword evidence="2" id="KW-1185">Reference proteome</keyword>
<reference evidence="1 2" key="1">
    <citation type="submission" date="2018-09" db="EMBL/GenBank/DDBJ databases">
        <title>The draft genome of Acinetobacter sp. strains.</title>
        <authorList>
            <person name="Qin J."/>
            <person name="Feng Y."/>
            <person name="Zong Z."/>
        </authorList>
    </citation>
    <scope>NUCLEOTIDE SEQUENCE [LARGE SCALE GENOMIC DNA]</scope>
    <source>
        <strain evidence="1 2">WCHAc060005</strain>
    </source>
</reference>
<evidence type="ECO:0000313" key="1">
    <source>
        <dbReference type="EMBL" id="RLL15975.1"/>
    </source>
</evidence>
<gene>
    <name evidence="1" type="ORF">D9K81_18260</name>
</gene>
<comment type="caution">
    <text evidence="1">The sequence shown here is derived from an EMBL/GenBank/DDBJ whole genome shotgun (WGS) entry which is preliminary data.</text>
</comment>
<sequence length="62" mass="6663">MTQTNKKYELLDSDTVTTPSGRVLKRIRALVAIGSLVTAGELGGYIESEDNLACDGDAWVYG</sequence>
<dbReference type="Proteomes" id="UP000280271">
    <property type="component" value="Unassembled WGS sequence"/>
</dbReference>
<organism evidence="1 2">
    <name type="scientific">Acinetobacter chengduensis</name>
    <dbReference type="NCBI Taxonomy" id="2420890"/>
    <lineage>
        <taxon>Bacteria</taxon>
        <taxon>Pseudomonadati</taxon>
        <taxon>Pseudomonadota</taxon>
        <taxon>Gammaproteobacteria</taxon>
        <taxon>Moraxellales</taxon>
        <taxon>Moraxellaceae</taxon>
        <taxon>Acinetobacter</taxon>
    </lineage>
</organism>
<dbReference type="EMBL" id="RCHC01000073">
    <property type="protein sequence ID" value="RLL15975.1"/>
    <property type="molecule type" value="Genomic_DNA"/>
</dbReference>
<feature type="non-terminal residue" evidence="1">
    <location>
        <position position="62"/>
    </location>
</feature>
<accession>A0ABX9TRG9</accession>
<name>A0ABX9TRG9_9GAMM</name>
<proteinExistence type="predicted"/>